<dbReference type="GO" id="GO:0003676">
    <property type="term" value="F:nucleic acid binding"/>
    <property type="evidence" value="ECO:0007669"/>
    <property type="project" value="InterPro"/>
</dbReference>
<dbReference type="InterPro" id="IPR036397">
    <property type="entry name" value="RNaseH_sf"/>
</dbReference>
<organism evidence="2">
    <name type="scientific">bioreactor metagenome</name>
    <dbReference type="NCBI Taxonomy" id="1076179"/>
    <lineage>
        <taxon>unclassified sequences</taxon>
        <taxon>metagenomes</taxon>
        <taxon>ecological metagenomes</taxon>
    </lineage>
</organism>
<comment type="caution">
    <text evidence="2">The sequence shown here is derived from an EMBL/GenBank/DDBJ whole genome shotgun (WGS) entry which is preliminary data.</text>
</comment>
<gene>
    <name evidence="2" type="ORF">SDC9_140302</name>
</gene>
<dbReference type="PANTHER" id="PTHR10948">
    <property type="entry name" value="TRANSPOSASE"/>
    <property type="match status" value="1"/>
</dbReference>
<dbReference type="GO" id="GO:0032196">
    <property type="term" value="P:transposition"/>
    <property type="evidence" value="ECO:0007669"/>
    <property type="project" value="TreeGrafter"/>
</dbReference>
<dbReference type="GO" id="GO:0004803">
    <property type="term" value="F:transposase activity"/>
    <property type="evidence" value="ECO:0007669"/>
    <property type="project" value="TreeGrafter"/>
</dbReference>
<dbReference type="Gene3D" id="3.30.420.10">
    <property type="entry name" value="Ribonuclease H-like superfamily/Ribonuclease H"/>
    <property type="match status" value="1"/>
</dbReference>
<dbReference type="EMBL" id="VSSQ01040006">
    <property type="protein sequence ID" value="MPM93166.1"/>
    <property type="molecule type" value="Genomic_DNA"/>
</dbReference>
<name>A0A645DUY0_9ZZZZ</name>
<proteinExistence type="predicted"/>
<reference evidence="2" key="1">
    <citation type="submission" date="2019-08" db="EMBL/GenBank/DDBJ databases">
        <authorList>
            <person name="Kucharzyk K."/>
            <person name="Murdoch R.W."/>
            <person name="Higgins S."/>
            <person name="Loffler F."/>
        </authorList>
    </citation>
    <scope>NUCLEOTIDE SEQUENCE</scope>
</reference>
<protein>
    <submittedName>
        <fullName evidence="2">IS30 family transposase ISSmi3</fullName>
    </submittedName>
</protein>
<dbReference type="SUPFAM" id="SSF53098">
    <property type="entry name" value="Ribonuclease H-like"/>
    <property type="match status" value="1"/>
</dbReference>
<evidence type="ECO:0000259" key="1">
    <source>
        <dbReference type="PROSITE" id="PS50994"/>
    </source>
</evidence>
<accession>A0A645DUY0</accession>
<evidence type="ECO:0000313" key="2">
    <source>
        <dbReference type="EMBL" id="MPM93166.1"/>
    </source>
</evidence>
<dbReference type="PROSITE" id="PS50994">
    <property type="entry name" value="INTEGRASE"/>
    <property type="match status" value="1"/>
</dbReference>
<feature type="domain" description="Integrase catalytic" evidence="1">
    <location>
        <begin position="31"/>
        <end position="198"/>
    </location>
</feature>
<dbReference type="InterPro" id="IPR051917">
    <property type="entry name" value="Transposase-Integrase"/>
</dbReference>
<dbReference type="AlphaFoldDB" id="A0A645DUY0"/>
<dbReference type="InterPro" id="IPR012337">
    <property type="entry name" value="RNaseH-like_sf"/>
</dbReference>
<dbReference type="InterPro" id="IPR001584">
    <property type="entry name" value="Integrase_cat-core"/>
</dbReference>
<dbReference type="GO" id="GO:0005829">
    <property type="term" value="C:cytosol"/>
    <property type="evidence" value="ECO:0007669"/>
    <property type="project" value="TreeGrafter"/>
</dbReference>
<dbReference type="GO" id="GO:0015074">
    <property type="term" value="P:DNA integration"/>
    <property type="evidence" value="ECO:0007669"/>
    <property type="project" value="InterPro"/>
</dbReference>
<sequence length="224" mass="26424">MTYRKRRKPSGATVNYRYRQGRTYEDFTRFTGENPHLSIAEMDTLEGRKGDEKVLLTMYLRSYRFMLAFLMDNQDMENVLRHFHWLEDLLGFDLFRDLFPVILTDNGSEFKDPVALEEPLDTHDGLKRTRIFYCDPGKAYQKGGIEKNHELIRYVIPKGTSLENYTQDDITLLINHINSYSRNERAPFTPFDLFEKAYPELVKKLGLKRIASDDILLSPRLIKR</sequence>
<dbReference type="PANTHER" id="PTHR10948:SF23">
    <property type="entry name" value="TRANSPOSASE INSI FOR INSERTION SEQUENCE ELEMENT IS30A-RELATED"/>
    <property type="match status" value="1"/>
</dbReference>